<feature type="compositionally biased region" description="Acidic residues" evidence="1">
    <location>
        <begin position="51"/>
        <end position="61"/>
    </location>
</feature>
<dbReference type="Proteomes" id="UP001219567">
    <property type="component" value="Chromosome 5"/>
</dbReference>
<feature type="domain" description="PH" evidence="2">
    <location>
        <begin position="507"/>
        <end position="709"/>
    </location>
</feature>
<feature type="compositionally biased region" description="Basic and acidic residues" evidence="1">
    <location>
        <begin position="576"/>
        <end position="591"/>
    </location>
</feature>
<feature type="region of interest" description="Disordered" evidence="1">
    <location>
        <begin position="576"/>
        <end position="609"/>
    </location>
</feature>
<evidence type="ECO:0000313" key="3">
    <source>
        <dbReference type="EMBL" id="WFD00579.1"/>
    </source>
</evidence>
<dbReference type="PANTHER" id="PTHR37283">
    <property type="entry name" value="PH DOMAIN-CONTAINING PROTEIN YHR131C"/>
    <property type="match status" value="1"/>
</dbReference>
<evidence type="ECO:0000313" key="4">
    <source>
        <dbReference type="Proteomes" id="UP001219567"/>
    </source>
</evidence>
<feature type="compositionally biased region" description="Polar residues" evidence="1">
    <location>
        <begin position="748"/>
        <end position="758"/>
    </location>
</feature>
<name>A0AAJ5YTT3_9BASI</name>
<feature type="region of interest" description="Disordered" evidence="1">
    <location>
        <begin position="99"/>
        <end position="156"/>
    </location>
</feature>
<feature type="region of interest" description="Disordered" evidence="1">
    <location>
        <begin position="1"/>
        <end position="83"/>
    </location>
</feature>
<dbReference type="SUPFAM" id="SSF50729">
    <property type="entry name" value="PH domain-like"/>
    <property type="match status" value="1"/>
</dbReference>
<feature type="region of interest" description="Disordered" evidence="1">
    <location>
        <begin position="743"/>
        <end position="767"/>
    </location>
</feature>
<evidence type="ECO:0000256" key="1">
    <source>
        <dbReference type="SAM" id="MobiDB-lite"/>
    </source>
</evidence>
<protein>
    <recommendedName>
        <fullName evidence="2">PH domain-containing protein</fullName>
    </recommendedName>
</protein>
<feature type="compositionally biased region" description="Low complexity" evidence="1">
    <location>
        <begin position="69"/>
        <end position="79"/>
    </location>
</feature>
<keyword evidence="4" id="KW-1185">Reference proteome</keyword>
<evidence type="ECO:0000259" key="2">
    <source>
        <dbReference type="PROSITE" id="PS50003"/>
    </source>
</evidence>
<dbReference type="PROSITE" id="PS50003">
    <property type="entry name" value="PH_DOMAIN"/>
    <property type="match status" value="1"/>
</dbReference>
<reference evidence="3 4" key="1">
    <citation type="submission" date="2023-03" db="EMBL/GenBank/DDBJ databases">
        <title>Mating type loci evolution in Malassezia.</title>
        <authorList>
            <person name="Coelho M.A."/>
        </authorList>
    </citation>
    <scope>NUCLEOTIDE SEQUENCE [LARGE SCALE GENOMIC DNA]</scope>
    <source>
        <strain evidence="3 4">CBS 9725</strain>
    </source>
</reference>
<dbReference type="AlphaFoldDB" id="A0AAJ5YTT3"/>
<feature type="compositionally biased region" description="Polar residues" evidence="1">
    <location>
        <begin position="131"/>
        <end position="156"/>
    </location>
</feature>
<gene>
    <name evidence="3" type="ORF">MYAM1_003330</name>
</gene>
<feature type="compositionally biased region" description="Polar residues" evidence="1">
    <location>
        <begin position="100"/>
        <end position="123"/>
    </location>
</feature>
<accession>A0AAJ5YTT3</accession>
<feature type="compositionally biased region" description="Low complexity" evidence="1">
    <location>
        <begin position="593"/>
        <end position="608"/>
    </location>
</feature>
<dbReference type="InterPro" id="IPR001849">
    <property type="entry name" value="PH_domain"/>
</dbReference>
<feature type="compositionally biased region" description="Polar residues" evidence="1">
    <location>
        <begin position="1"/>
        <end position="20"/>
    </location>
</feature>
<organism evidence="3 4">
    <name type="scientific">Malassezia yamatoensis</name>
    <dbReference type="NCBI Taxonomy" id="253288"/>
    <lineage>
        <taxon>Eukaryota</taxon>
        <taxon>Fungi</taxon>
        <taxon>Dikarya</taxon>
        <taxon>Basidiomycota</taxon>
        <taxon>Ustilaginomycotina</taxon>
        <taxon>Malasseziomycetes</taxon>
        <taxon>Malasseziales</taxon>
        <taxon>Malasseziaceae</taxon>
        <taxon>Malassezia</taxon>
    </lineage>
</organism>
<dbReference type="Gene3D" id="2.30.29.30">
    <property type="entry name" value="Pleckstrin-homology domain (PH domain)/Phosphotyrosine-binding domain (PTB)"/>
    <property type="match status" value="1"/>
</dbReference>
<proteinExistence type="predicted"/>
<dbReference type="InterPro" id="IPR011993">
    <property type="entry name" value="PH-like_dom_sf"/>
</dbReference>
<dbReference type="EMBL" id="CP119947">
    <property type="protein sequence ID" value="WFD00579.1"/>
    <property type="molecule type" value="Genomic_DNA"/>
</dbReference>
<dbReference type="SMART" id="SM00233">
    <property type="entry name" value="PH"/>
    <property type="match status" value="1"/>
</dbReference>
<dbReference type="PANTHER" id="PTHR37283:SF1">
    <property type="entry name" value="PH DOMAIN-CONTAINING PROTEIN YHR131C"/>
    <property type="match status" value="1"/>
</dbReference>
<feature type="region of interest" description="Disordered" evidence="1">
    <location>
        <begin position="399"/>
        <end position="421"/>
    </location>
</feature>
<sequence>MNWNASNTHPPTGNSSTWKQAQWVWPLNSDFSMDPSSRHTRSGDQSGYSETDTETEAETDTETEKESDSTTNASISSSHTVRREIQKEQHPFLYPMPSEFTEQFSRPSSGFTTPRTSMFSHGAQTPRLDSLTITPGGSSIASRGNTATSVSSSGLPSSYWTTNARHAPQRVSSHGILGTPAEASWDSYLPQVSPRRNDQRALNAASSTAQRVTGIYTPTMASPTVASPQEWALHGASSPFPNVTTPTHPSPYSSQAPSVNVTPQQLNGEAPLGPSAISMRRQSSMATRPALWMTSRPGSPSSMVGSSLHRDSTLGRSPSVFVSPMVPMTSSAAHDAALQDHQDATELASISPRQIPTPSFKMDAYLKADPERNNGFAPKKSAVPLWQRREASPVQLPQLHNHDASQPARVLTPDKTSPLQDEVKDRSLLEEIYANRYASVAPTPFGSMDATNFMHRVTDALRNFGYETPQRHPLYTATRSVDHTHEPWTLMTPPKDGEEQLPDYLCTVHIEGYLPRKMELSKPGEAAKTRGWDRWYFVLHGTSLHVFDTDMASAYHEKDCSLASVWRLKRTTHVHTEPLNEQEKAAAETKDASSTSPGTSPPTSHTTSQAILRKGSTWASSIAPYFRSTHDYDAHESEPHPSIATCESLLAEHRIRSYSLQNAECGFAADYTKRKHVIRIRVEGEQLLIQTRNDAHLVEWIEALQAAINVSTDLDARAMPNFMTLPRRRRRRRGSEAIALRVNRASRDTTNPSRSPQSPVYPPPMMV</sequence>